<protein>
    <submittedName>
        <fullName evidence="1">Uncharacterized protein</fullName>
    </submittedName>
</protein>
<keyword evidence="2" id="KW-1185">Reference proteome</keyword>
<proteinExistence type="predicted"/>
<accession>A0AAE8YJ39</accession>
<name>A0AAE8YJ39_9CAUD</name>
<organism evidence="1 2">
    <name type="scientific">Pseudomonas phage Eisa9</name>
    <dbReference type="NCBI Taxonomy" id="2900148"/>
    <lineage>
        <taxon>Viruses</taxon>
        <taxon>Duplodnaviria</taxon>
        <taxon>Heunggongvirae</taxon>
        <taxon>Uroviricota</taxon>
        <taxon>Caudoviricetes</taxon>
        <taxon>Autographivirales</taxon>
        <taxon>Autonotataviridae</taxon>
        <taxon>Pollyceevirus</taxon>
        <taxon>Pollyceevirus Eisa9</taxon>
    </lineage>
</organism>
<sequence length="86" mass="9547">MRITDLPSISRHARGIGVRRDVATILSSIAIAAERGVDVSEHITMFREFMGTCAKELKRIKSAEQRSLVAVKAEEPAQLELNLEDL</sequence>
<evidence type="ECO:0000313" key="1">
    <source>
        <dbReference type="EMBL" id="UGL61148.1"/>
    </source>
</evidence>
<dbReference type="EMBL" id="OL581612">
    <property type="protein sequence ID" value="UGL61148.1"/>
    <property type="molecule type" value="Genomic_DNA"/>
</dbReference>
<dbReference type="Proteomes" id="UP000828016">
    <property type="component" value="Segment"/>
</dbReference>
<reference evidence="1" key="1">
    <citation type="submission" date="2021-11" db="EMBL/GenBank/DDBJ databases">
        <title>Complete genome sequence of Pseudomonas phage Eisa9.</title>
        <authorList>
            <person name="Korniienko N."/>
            <person name="Kharina A."/>
            <person name="Zrelovs N."/>
            <person name="Jindrichova B."/>
            <person name="Moravec T."/>
            <person name="Budzanivska I."/>
            <person name="Burketova L."/>
            <person name="Kalachova T."/>
        </authorList>
    </citation>
    <scope>NUCLEOTIDE SEQUENCE</scope>
</reference>
<evidence type="ECO:0000313" key="2">
    <source>
        <dbReference type="Proteomes" id="UP000828016"/>
    </source>
</evidence>